<accession>A0A6A6QMD7</accession>
<sequence>MNAASPHQELALFSVFADPSGGLMTVCTGCIPVHLYAMAGALADYLIRQEGVRQSNGGGFLAVEEWNSEQGLVQLLAMDDKAYLVQAMVFELGTSIRAIYWRESFRASDLSGFLEGVGGSARCLAPTVDTTSEQEHDGAGPHPK</sequence>
<dbReference type="Proteomes" id="UP000799750">
    <property type="component" value="Unassembled WGS sequence"/>
</dbReference>
<organism evidence="1 2">
    <name type="scientific">Lophium mytilinum</name>
    <dbReference type="NCBI Taxonomy" id="390894"/>
    <lineage>
        <taxon>Eukaryota</taxon>
        <taxon>Fungi</taxon>
        <taxon>Dikarya</taxon>
        <taxon>Ascomycota</taxon>
        <taxon>Pezizomycotina</taxon>
        <taxon>Dothideomycetes</taxon>
        <taxon>Pleosporomycetidae</taxon>
        <taxon>Mytilinidiales</taxon>
        <taxon>Mytilinidiaceae</taxon>
        <taxon>Lophium</taxon>
    </lineage>
</organism>
<dbReference type="AlphaFoldDB" id="A0A6A6QMD7"/>
<proteinExistence type="predicted"/>
<gene>
    <name evidence="1" type="ORF">BU16DRAFT_619761</name>
</gene>
<name>A0A6A6QMD7_9PEZI</name>
<reference evidence="1" key="1">
    <citation type="journal article" date="2020" name="Stud. Mycol.">
        <title>101 Dothideomycetes genomes: a test case for predicting lifestyles and emergence of pathogens.</title>
        <authorList>
            <person name="Haridas S."/>
            <person name="Albert R."/>
            <person name="Binder M."/>
            <person name="Bloem J."/>
            <person name="Labutti K."/>
            <person name="Salamov A."/>
            <person name="Andreopoulos B."/>
            <person name="Baker S."/>
            <person name="Barry K."/>
            <person name="Bills G."/>
            <person name="Bluhm B."/>
            <person name="Cannon C."/>
            <person name="Castanera R."/>
            <person name="Culley D."/>
            <person name="Daum C."/>
            <person name="Ezra D."/>
            <person name="Gonzalez J."/>
            <person name="Henrissat B."/>
            <person name="Kuo A."/>
            <person name="Liang C."/>
            <person name="Lipzen A."/>
            <person name="Lutzoni F."/>
            <person name="Magnuson J."/>
            <person name="Mondo S."/>
            <person name="Nolan M."/>
            <person name="Ohm R."/>
            <person name="Pangilinan J."/>
            <person name="Park H.-J."/>
            <person name="Ramirez L."/>
            <person name="Alfaro M."/>
            <person name="Sun H."/>
            <person name="Tritt A."/>
            <person name="Yoshinaga Y."/>
            <person name="Zwiers L.-H."/>
            <person name="Turgeon B."/>
            <person name="Goodwin S."/>
            <person name="Spatafora J."/>
            <person name="Crous P."/>
            <person name="Grigoriev I."/>
        </authorList>
    </citation>
    <scope>NUCLEOTIDE SEQUENCE</scope>
    <source>
        <strain evidence="1">CBS 269.34</strain>
    </source>
</reference>
<keyword evidence="2" id="KW-1185">Reference proteome</keyword>
<protein>
    <submittedName>
        <fullName evidence="1">Uncharacterized protein</fullName>
    </submittedName>
</protein>
<dbReference type="EMBL" id="MU004192">
    <property type="protein sequence ID" value="KAF2493432.1"/>
    <property type="molecule type" value="Genomic_DNA"/>
</dbReference>
<evidence type="ECO:0000313" key="1">
    <source>
        <dbReference type="EMBL" id="KAF2493432.1"/>
    </source>
</evidence>
<evidence type="ECO:0000313" key="2">
    <source>
        <dbReference type="Proteomes" id="UP000799750"/>
    </source>
</evidence>